<evidence type="ECO:0000256" key="1">
    <source>
        <dbReference type="ARBA" id="ARBA00004613"/>
    </source>
</evidence>
<keyword evidence="6 12" id="KW-0732">Signal</keyword>
<keyword evidence="8" id="KW-0378">Hydrolase</keyword>
<dbReference type="Gene3D" id="2.40.10.10">
    <property type="entry name" value="Trypsin-like serine proteases"/>
    <property type="match status" value="1"/>
</dbReference>
<dbReference type="Pfam" id="PF13855">
    <property type="entry name" value="LRR_8"/>
    <property type="match status" value="2"/>
</dbReference>
<dbReference type="PRINTS" id="PR00722">
    <property type="entry name" value="CHYMOTRYPSIN"/>
</dbReference>
<dbReference type="RefSeq" id="XP_031567007.1">
    <property type="nucleotide sequence ID" value="XM_031711147.1"/>
</dbReference>
<dbReference type="RefSeq" id="XP_031567009.1">
    <property type="nucleotide sequence ID" value="XM_031711149.1"/>
</dbReference>
<feature type="disulfide bond" evidence="11">
    <location>
        <begin position="1153"/>
        <end position="1180"/>
    </location>
</feature>
<evidence type="ECO:0000256" key="2">
    <source>
        <dbReference type="ARBA" id="ARBA00022473"/>
    </source>
</evidence>
<dbReference type="Gene3D" id="2.10.70.10">
    <property type="entry name" value="Complement Module, domain 1"/>
    <property type="match status" value="1"/>
</dbReference>
<evidence type="ECO:0000259" key="14">
    <source>
        <dbReference type="PROSITE" id="PS50923"/>
    </source>
</evidence>
<keyword evidence="3" id="KW-0964">Secreted</keyword>
<dbReference type="FunFam" id="2.40.10.10:FF:000120">
    <property type="entry name" value="Putative serine protease"/>
    <property type="match status" value="1"/>
</dbReference>
<dbReference type="SMART" id="SM00082">
    <property type="entry name" value="LRRCT"/>
    <property type="match status" value="1"/>
</dbReference>
<dbReference type="InterPro" id="IPR032675">
    <property type="entry name" value="LRR_dom_sf"/>
</dbReference>
<accession>A0A6P8IJP0</accession>
<keyword evidence="11" id="KW-0768">Sushi</keyword>
<organism evidence="15 16">
    <name type="scientific">Actinia tenebrosa</name>
    <name type="common">Australian red waratah sea anemone</name>
    <dbReference type="NCBI Taxonomy" id="6105"/>
    <lineage>
        <taxon>Eukaryota</taxon>
        <taxon>Metazoa</taxon>
        <taxon>Cnidaria</taxon>
        <taxon>Anthozoa</taxon>
        <taxon>Hexacorallia</taxon>
        <taxon>Actiniaria</taxon>
        <taxon>Actiniidae</taxon>
        <taxon>Actinia</taxon>
    </lineage>
</organism>
<dbReference type="InterPro" id="IPR000436">
    <property type="entry name" value="Sushi_SCR_CCP_dom"/>
</dbReference>
<dbReference type="InterPro" id="IPR036383">
    <property type="entry name" value="TSP1_rpt_sf"/>
</dbReference>
<evidence type="ECO:0000256" key="5">
    <source>
        <dbReference type="ARBA" id="ARBA00022670"/>
    </source>
</evidence>
<feature type="domain" description="Peptidase S1" evidence="13">
    <location>
        <begin position="1198"/>
        <end position="1451"/>
    </location>
</feature>
<dbReference type="SMART" id="SM00209">
    <property type="entry name" value="TSP1"/>
    <property type="match status" value="14"/>
</dbReference>
<dbReference type="RefSeq" id="XP_031567006.1">
    <property type="nucleotide sequence ID" value="XM_031711146.1"/>
</dbReference>
<dbReference type="PROSITE" id="PS50240">
    <property type="entry name" value="TRYPSIN_DOM"/>
    <property type="match status" value="1"/>
</dbReference>
<evidence type="ECO:0000256" key="10">
    <source>
        <dbReference type="ARBA" id="ARBA00023157"/>
    </source>
</evidence>
<reference evidence="16 17" key="1">
    <citation type="submission" date="2025-04" db="UniProtKB">
        <authorList>
            <consortium name="RefSeq"/>
        </authorList>
    </citation>
    <scope>IDENTIFICATION</scope>
    <source>
        <tissue evidence="16 17">Tentacle</tissue>
    </source>
</reference>
<dbReference type="InterPro" id="IPR000884">
    <property type="entry name" value="TSP1_rpt"/>
</dbReference>
<dbReference type="InterPro" id="IPR043504">
    <property type="entry name" value="Peptidase_S1_PA_chymotrypsin"/>
</dbReference>
<dbReference type="PRINTS" id="PR01705">
    <property type="entry name" value="TSP1REPEAT"/>
</dbReference>
<dbReference type="InterPro" id="IPR009003">
    <property type="entry name" value="Peptidase_S1_PA"/>
</dbReference>
<dbReference type="FunFam" id="2.20.100.10:FF:000001">
    <property type="entry name" value="semaphorin-5A isoform X1"/>
    <property type="match status" value="1"/>
</dbReference>
<keyword evidence="9" id="KW-0720">Serine protease</keyword>
<dbReference type="Gene3D" id="2.20.100.10">
    <property type="entry name" value="Thrombospondin type-1 (TSP1) repeat"/>
    <property type="match status" value="14"/>
</dbReference>
<dbReference type="SUPFAM" id="SSF50494">
    <property type="entry name" value="Trypsin-like serine proteases"/>
    <property type="match status" value="1"/>
</dbReference>
<dbReference type="Proteomes" id="UP000515163">
    <property type="component" value="Unplaced"/>
</dbReference>
<feature type="domain" description="Sushi" evidence="14">
    <location>
        <begin position="1123"/>
        <end position="1182"/>
    </location>
</feature>
<feature type="signal peptide" evidence="12">
    <location>
        <begin position="1"/>
        <end position="19"/>
    </location>
</feature>
<dbReference type="CDD" id="cd00033">
    <property type="entry name" value="CCP"/>
    <property type="match status" value="1"/>
</dbReference>
<keyword evidence="5" id="KW-0645">Protease</keyword>
<dbReference type="InterPro" id="IPR018114">
    <property type="entry name" value="TRYPSIN_HIS"/>
</dbReference>
<feature type="chain" id="PRO_5044653201" evidence="12">
    <location>
        <begin position="20"/>
        <end position="1458"/>
    </location>
</feature>
<dbReference type="CDD" id="cd00190">
    <property type="entry name" value="Tryp_SPc"/>
    <property type="match status" value="1"/>
</dbReference>
<evidence type="ECO:0000259" key="13">
    <source>
        <dbReference type="PROSITE" id="PS50240"/>
    </source>
</evidence>
<gene>
    <name evidence="16 17 18 19 20 21" type="primary">LOC116301971</name>
</gene>
<keyword evidence="7" id="KW-0677">Repeat</keyword>
<dbReference type="KEGG" id="aten:116301971"/>
<evidence type="ECO:0000313" key="21">
    <source>
        <dbReference type="RefSeq" id="XP_031567009.1"/>
    </source>
</evidence>
<evidence type="ECO:0000256" key="9">
    <source>
        <dbReference type="ARBA" id="ARBA00022825"/>
    </source>
</evidence>
<dbReference type="RefSeq" id="XP_031567004.1">
    <property type="nucleotide sequence ID" value="XM_031711144.1"/>
</dbReference>
<dbReference type="InterPro" id="IPR001314">
    <property type="entry name" value="Peptidase_S1A"/>
</dbReference>
<evidence type="ECO:0000313" key="19">
    <source>
        <dbReference type="RefSeq" id="XP_031567007.1"/>
    </source>
</evidence>
<evidence type="ECO:0000256" key="4">
    <source>
        <dbReference type="ARBA" id="ARBA00022614"/>
    </source>
</evidence>
<dbReference type="FunFam" id="2.20.100.10:FF:000002">
    <property type="entry name" value="Unc-5 netrin receptor C"/>
    <property type="match status" value="4"/>
</dbReference>
<dbReference type="SMART" id="SM00369">
    <property type="entry name" value="LRR_TYP"/>
    <property type="match status" value="7"/>
</dbReference>
<dbReference type="RefSeq" id="XP_031567005.1">
    <property type="nucleotide sequence ID" value="XM_031711145.1"/>
</dbReference>
<dbReference type="SUPFAM" id="SSF82895">
    <property type="entry name" value="TSP-1 type 1 repeat"/>
    <property type="match status" value="14"/>
</dbReference>
<sequence length="1458" mass="163353">MALLTRIVSLLLMLQNAFYITCSANGLSGKNRCPQECSCDGSSLITIYCGFYADESFQLLRHVPKKIPTGSVFLSLYNNIITNISQENFRNLTSLKNLNLRSNRLTALPERAFRDLAKLKSLNLGANKLSILPDNAFEGLESLEELFLDSNNLRVIPETLFRGLTSLRRLYLHKNKLSVFPQKALQGVINLKGFWLNNNLLTRIEKGTLRNLTGLAILYLSNNILSSLDNDVFHGISALKLLSVSHNNLSTLPQGIFDVLPQDSKVSLDNNPFVCDCKLHWIKTWITSRRLIYYRNEIRCRAPAELAGRSITTVRNDQFTCSAGEWSSWSKWSPCSKTCGNGTRYSVRTCVTTVEGKGRAECPGKNKKWKSCTDKVCGIDGAWTQWTPWSQCSCSTGKRFRTRNCTNPAPQFGGNNCTGDYHESKECNLGDCSVKENWTSWSLWSDCSSTCAFGKRTRTRTCLDNIDCKGNSTETSLCYSGSCPINGNWNEWSNWTSCSVSCSKGTRSRVRSCSNPSPKYGGSGCKGNSSESSICIARPCPVHGGWSVWSNWTVCSKTCSYGHKYRKRICTNPTPKYGGRNCSGATLEKVVCGNKSCEVRRVWSQWSNWTSCSKSCGNGTQMRTRFCLGEQNKTLSNQKCEGQHESVRPCFLFPCPLDGGWSSWSSWSTCIDPCTNGTRRRNRSCSNPTPKDGGKNCSGLAQETQSCFVEDICVGIWSGWSDWSKCSTSCSKGFRNRSRNCMSKHTSKNFLCVGNSTDIEECDAGDCALQEAWSDWSVWTSCSASCSNGTKSRNRTCTSVENNCPGQRNETISCFVTNCTFDVQRSVWSKWSECIGACGFGKRTRTRNCTQGAVIVNSALCTGNATHVVPCNVMPCPVDVEYNLWSPWSTCSVSCGLGKQVRFRNCSQNTRTRGNEMCKEPEQEARVCYTRACAKPIGWSAWSNWTACSVTCGNGIQLRSRICHDPTKRNVCRGQNLMVKNCKASDCDHLRFRQVSWLPWTQWSTCSASCGRGHQMRWRFCYSPNDKTNASKCSPKVPFEVHSRICHATPCNYSSVWTTWTKWKGCNRGCGIGMRKRVRYCLSQAVGIKCKGKAVEISPCNSSICSTPIPLTYPPFITLGSPIPCPDPGTPINGERKFIDQIQFGSYFVSYSCNKHFYLEGPKLRHCERNNKWSDSLPKCIPLCGKSSNTVAHKRLRIVGGGATLPGAWPWQVALEFDTFQPGFNTFHCGGTLVAEQWLVTAAHCVVYKDSHIPYHGVRVYLGVHDITKRHWDSNVQIIPSAEIIAHPKFNWRTYDSDIALVRLRWRVNITEYVRPACLPNGYQRRLIRTPGTKGVMLGWGVTETKKPATKLREAYIPVVDHKSCKKSYENETWPVTSNMLCAGLKVQSKDSCNRDSGGGFIFFDKRTRKMKWFIGGVISWGNPKCGVPGKYSVFTRITHAYVKWIKNQMKKNSYNDT</sequence>
<evidence type="ECO:0000256" key="8">
    <source>
        <dbReference type="ARBA" id="ARBA00022801"/>
    </source>
</evidence>
<dbReference type="PROSITE" id="PS50923">
    <property type="entry name" value="SUSHI"/>
    <property type="match status" value="1"/>
</dbReference>
<keyword evidence="10 11" id="KW-1015">Disulfide bond</keyword>
<dbReference type="PANTHER" id="PTHR22906:SF48">
    <property type="entry name" value="THROMBOSPONDIN TYPE 1 DOMAIN PROTEIN"/>
    <property type="match status" value="1"/>
</dbReference>
<dbReference type="InterPro" id="IPR052065">
    <property type="entry name" value="Compl_asym_regulator"/>
</dbReference>
<dbReference type="GO" id="GO:0004252">
    <property type="term" value="F:serine-type endopeptidase activity"/>
    <property type="evidence" value="ECO:0007669"/>
    <property type="project" value="InterPro"/>
</dbReference>
<dbReference type="RefSeq" id="XP_031567008.1">
    <property type="nucleotide sequence ID" value="XM_031711148.1"/>
</dbReference>
<dbReference type="SUPFAM" id="SSF57535">
    <property type="entry name" value="Complement control module/SCR domain"/>
    <property type="match status" value="1"/>
</dbReference>
<evidence type="ECO:0000313" key="18">
    <source>
        <dbReference type="RefSeq" id="XP_031567006.1"/>
    </source>
</evidence>
<dbReference type="PANTHER" id="PTHR22906">
    <property type="entry name" value="PROPERDIN"/>
    <property type="match status" value="1"/>
</dbReference>
<dbReference type="Pfam" id="PF00089">
    <property type="entry name" value="Trypsin"/>
    <property type="match status" value="1"/>
</dbReference>
<keyword evidence="4" id="KW-0433">Leucine-rich repeat</keyword>
<keyword evidence="15" id="KW-1185">Reference proteome</keyword>
<dbReference type="InterPro" id="IPR000483">
    <property type="entry name" value="Cys-rich_flank_reg_C"/>
</dbReference>
<proteinExistence type="predicted"/>
<evidence type="ECO:0000256" key="11">
    <source>
        <dbReference type="PROSITE-ProRule" id="PRU00302"/>
    </source>
</evidence>
<evidence type="ECO:0000313" key="15">
    <source>
        <dbReference type="Proteomes" id="UP000515163"/>
    </source>
</evidence>
<dbReference type="InterPro" id="IPR003591">
    <property type="entry name" value="Leu-rich_rpt_typical-subtyp"/>
</dbReference>
<evidence type="ECO:0000313" key="17">
    <source>
        <dbReference type="RefSeq" id="XP_031567005.1"/>
    </source>
</evidence>
<protein>
    <submittedName>
        <fullName evidence="16 17">SCO-spondin-like</fullName>
    </submittedName>
</protein>
<dbReference type="Gene3D" id="3.80.10.10">
    <property type="entry name" value="Ribonuclease Inhibitor"/>
    <property type="match status" value="2"/>
</dbReference>
<comment type="caution">
    <text evidence="11">Lacks conserved residue(s) required for the propagation of feature annotation.</text>
</comment>
<dbReference type="SMART" id="SM00364">
    <property type="entry name" value="LRR_BAC"/>
    <property type="match status" value="4"/>
</dbReference>
<name>A0A6P8IJP0_ACTTE</name>
<dbReference type="InterPro" id="IPR001254">
    <property type="entry name" value="Trypsin_dom"/>
</dbReference>
<dbReference type="InterPro" id="IPR035976">
    <property type="entry name" value="Sushi/SCR/CCP_sf"/>
</dbReference>
<dbReference type="InterPro" id="IPR001611">
    <property type="entry name" value="Leu-rich_rpt"/>
</dbReference>
<dbReference type="GeneID" id="116301971"/>
<dbReference type="GO" id="GO:0005576">
    <property type="term" value="C:extracellular region"/>
    <property type="evidence" value="ECO:0007669"/>
    <property type="project" value="UniProtKB-SubCell"/>
</dbReference>
<dbReference type="FunFam" id="3.80.10.10:FF:000002">
    <property type="entry name" value="Slit guidance ligand 2"/>
    <property type="match status" value="1"/>
</dbReference>
<dbReference type="Pfam" id="PF00090">
    <property type="entry name" value="TSP_1"/>
    <property type="match status" value="14"/>
</dbReference>
<dbReference type="SMART" id="SM00032">
    <property type="entry name" value="CCP"/>
    <property type="match status" value="1"/>
</dbReference>
<keyword evidence="2" id="KW-0217">Developmental protein</keyword>
<evidence type="ECO:0000256" key="7">
    <source>
        <dbReference type="ARBA" id="ARBA00022737"/>
    </source>
</evidence>
<dbReference type="PROSITE" id="PS00134">
    <property type="entry name" value="TRYPSIN_HIS"/>
    <property type="match status" value="1"/>
</dbReference>
<evidence type="ECO:0000256" key="3">
    <source>
        <dbReference type="ARBA" id="ARBA00022525"/>
    </source>
</evidence>
<evidence type="ECO:0000256" key="6">
    <source>
        <dbReference type="ARBA" id="ARBA00022729"/>
    </source>
</evidence>
<evidence type="ECO:0000313" key="20">
    <source>
        <dbReference type="RefSeq" id="XP_031567008.1"/>
    </source>
</evidence>
<dbReference type="PROSITE" id="PS50092">
    <property type="entry name" value="TSP1"/>
    <property type="match status" value="14"/>
</dbReference>
<dbReference type="SMART" id="SM00020">
    <property type="entry name" value="Tryp_SPc"/>
    <property type="match status" value="1"/>
</dbReference>
<dbReference type="OrthoDB" id="446173at2759"/>
<dbReference type="GO" id="GO:0006508">
    <property type="term" value="P:proteolysis"/>
    <property type="evidence" value="ECO:0007669"/>
    <property type="project" value="UniProtKB-KW"/>
</dbReference>
<evidence type="ECO:0000313" key="16">
    <source>
        <dbReference type="RefSeq" id="XP_031567004.1"/>
    </source>
</evidence>
<dbReference type="GO" id="GO:0007399">
    <property type="term" value="P:nervous system development"/>
    <property type="evidence" value="ECO:0007669"/>
    <property type="project" value="UniProtKB-ARBA"/>
</dbReference>
<dbReference type="SUPFAM" id="SSF52058">
    <property type="entry name" value="L domain-like"/>
    <property type="match status" value="1"/>
</dbReference>
<comment type="subcellular location">
    <subcellularLocation>
        <location evidence="1">Secreted</location>
    </subcellularLocation>
</comment>
<evidence type="ECO:0000256" key="12">
    <source>
        <dbReference type="SAM" id="SignalP"/>
    </source>
</evidence>